<reference evidence="1 2" key="1">
    <citation type="journal article" date="2023" name="Nucleic Acids Res.">
        <title>The hologenome of Daphnia magna reveals possible DNA methylation and microbiome-mediated evolution of the host genome.</title>
        <authorList>
            <person name="Chaturvedi A."/>
            <person name="Li X."/>
            <person name="Dhandapani V."/>
            <person name="Marshall H."/>
            <person name="Kissane S."/>
            <person name="Cuenca-Cambronero M."/>
            <person name="Asole G."/>
            <person name="Calvet F."/>
            <person name="Ruiz-Romero M."/>
            <person name="Marangio P."/>
            <person name="Guigo R."/>
            <person name="Rago D."/>
            <person name="Mirbahai L."/>
            <person name="Eastwood N."/>
            <person name="Colbourne J.K."/>
            <person name="Zhou J."/>
            <person name="Mallon E."/>
            <person name="Orsini L."/>
        </authorList>
    </citation>
    <scope>NUCLEOTIDE SEQUENCE [LARGE SCALE GENOMIC DNA]</scope>
    <source>
        <strain evidence="1">LRV0_1</strain>
    </source>
</reference>
<protein>
    <submittedName>
        <fullName evidence="1">Uncharacterized protein</fullName>
    </submittedName>
</protein>
<sequence length="177" mass="20594">MPDCYYYKLARLPAEKSAFGRRNRRDVYGPRETSMEPLSIVCSLQVASITLQPTATGGLRLVIVTNIWCLKLISFLPFTFKGQCLGSSQSEIQKTDGCNRRVEYEVSIDSSWCYSVKRLDVDHHVNYQPVRQPLIKARHNRMIIYTSYVLIWKLTRSLVWLVYHQDFELSNIIILKD</sequence>
<keyword evidence="2" id="KW-1185">Reference proteome</keyword>
<organism evidence="1 2">
    <name type="scientific">Daphnia magna</name>
    <dbReference type="NCBI Taxonomy" id="35525"/>
    <lineage>
        <taxon>Eukaryota</taxon>
        <taxon>Metazoa</taxon>
        <taxon>Ecdysozoa</taxon>
        <taxon>Arthropoda</taxon>
        <taxon>Crustacea</taxon>
        <taxon>Branchiopoda</taxon>
        <taxon>Diplostraca</taxon>
        <taxon>Cladocera</taxon>
        <taxon>Anomopoda</taxon>
        <taxon>Daphniidae</taxon>
        <taxon>Daphnia</taxon>
    </lineage>
</organism>
<gene>
    <name evidence="1" type="ORF">OUZ56_019583</name>
</gene>
<evidence type="ECO:0000313" key="2">
    <source>
        <dbReference type="Proteomes" id="UP001234178"/>
    </source>
</evidence>
<accession>A0ABQ9ZC00</accession>
<evidence type="ECO:0000313" key="1">
    <source>
        <dbReference type="EMBL" id="KAK4010440.1"/>
    </source>
</evidence>
<proteinExistence type="predicted"/>
<comment type="caution">
    <text evidence="1">The sequence shown here is derived from an EMBL/GenBank/DDBJ whole genome shotgun (WGS) entry which is preliminary data.</text>
</comment>
<name>A0ABQ9ZC00_9CRUS</name>
<dbReference type="EMBL" id="JAOYFB010000003">
    <property type="protein sequence ID" value="KAK4010440.1"/>
    <property type="molecule type" value="Genomic_DNA"/>
</dbReference>
<dbReference type="Proteomes" id="UP001234178">
    <property type="component" value="Unassembled WGS sequence"/>
</dbReference>